<dbReference type="AlphaFoldDB" id="A0A1S2NA79"/>
<evidence type="ECO:0000313" key="2">
    <source>
        <dbReference type="EMBL" id="OIJ41690.1"/>
    </source>
</evidence>
<sequence length="58" mass="6581">MTSKIGSKHIAQHRGKKERLEIKRANVAREAVRQAEARAKYRNQPKGQAQREQAQTAA</sequence>
<protein>
    <submittedName>
        <fullName evidence="2">Uncharacterized protein</fullName>
    </submittedName>
</protein>
<feature type="compositionally biased region" description="Polar residues" evidence="1">
    <location>
        <begin position="45"/>
        <end position="58"/>
    </location>
</feature>
<accession>A0A1S2NA79</accession>
<feature type="region of interest" description="Disordered" evidence="1">
    <location>
        <begin position="33"/>
        <end position="58"/>
    </location>
</feature>
<dbReference type="Proteomes" id="UP000180246">
    <property type="component" value="Unassembled WGS sequence"/>
</dbReference>
<dbReference type="EMBL" id="JRYB01000001">
    <property type="protein sequence ID" value="OIJ41690.1"/>
    <property type="molecule type" value="Genomic_DNA"/>
</dbReference>
<name>A0A1S2NA79_9BURK</name>
<dbReference type="RefSeq" id="WP_177185564.1">
    <property type="nucleotide sequence ID" value="NZ_CAUQYF010000090.1"/>
</dbReference>
<gene>
    <name evidence="2" type="ORF">LO55_4614</name>
</gene>
<evidence type="ECO:0000313" key="3">
    <source>
        <dbReference type="Proteomes" id="UP000180246"/>
    </source>
</evidence>
<organism evidence="2 3">
    <name type="scientific">Massilia timonae</name>
    <dbReference type="NCBI Taxonomy" id="47229"/>
    <lineage>
        <taxon>Bacteria</taxon>
        <taxon>Pseudomonadati</taxon>
        <taxon>Pseudomonadota</taxon>
        <taxon>Betaproteobacteria</taxon>
        <taxon>Burkholderiales</taxon>
        <taxon>Oxalobacteraceae</taxon>
        <taxon>Telluria group</taxon>
        <taxon>Massilia</taxon>
    </lineage>
</organism>
<reference evidence="2 3" key="1">
    <citation type="submission" date="2014-10" db="EMBL/GenBank/DDBJ databases">
        <authorList>
            <person name="Seo M.-J."/>
            <person name="Seok Y.J."/>
            <person name="Cha I.-T."/>
        </authorList>
    </citation>
    <scope>NUCLEOTIDE SEQUENCE [LARGE SCALE GENOMIC DNA]</scope>
    <source>
        <strain evidence="2 3">NEU</strain>
    </source>
</reference>
<comment type="caution">
    <text evidence="2">The sequence shown here is derived from an EMBL/GenBank/DDBJ whole genome shotgun (WGS) entry which is preliminary data.</text>
</comment>
<evidence type="ECO:0000256" key="1">
    <source>
        <dbReference type="SAM" id="MobiDB-lite"/>
    </source>
</evidence>
<proteinExistence type="predicted"/>